<dbReference type="FunFam" id="1.20.5.1430:FF:000005">
    <property type="entry name" value="Eb1, isoform E"/>
    <property type="match status" value="1"/>
</dbReference>
<keyword evidence="21" id="KW-1185">Reference proteome</keyword>
<dbReference type="AlphaFoldDB" id="A0A7R9KCQ5"/>
<dbReference type="PROSITE" id="PS51230">
    <property type="entry name" value="EB1_C"/>
    <property type="match status" value="1"/>
</dbReference>
<dbReference type="Pfam" id="PF00307">
    <property type="entry name" value="CH"/>
    <property type="match status" value="1"/>
</dbReference>
<evidence type="ECO:0000256" key="5">
    <source>
        <dbReference type="ARBA" id="ARBA00011738"/>
    </source>
</evidence>
<evidence type="ECO:0000256" key="17">
    <source>
        <dbReference type="SAM" id="SignalP"/>
    </source>
</evidence>
<evidence type="ECO:0000256" key="2">
    <source>
        <dbReference type="ARBA" id="ARBA00004371"/>
    </source>
</evidence>
<feature type="domain" description="Calponin-homology (CH)" evidence="18">
    <location>
        <begin position="434"/>
        <end position="536"/>
    </location>
</feature>
<feature type="compositionally biased region" description="Polar residues" evidence="16">
    <location>
        <begin position="701"/>
        <end position="713"/>
    </location>
</feature>
<evidence type="ECO:0000259" key="19">
    <source>
        <dbReference type="PROSITE" id="PS51230"/>
    </source>
</evidence>
<dbReference type="InterPro" id="IPR036133">
    <property type="entry name" value="EB1_C_sf"/>
</dbReference>
<dbReference type="InterPro" id="IPR017853">
    <property type="entry name" value="GH"/>
</dbReference>
<dbReference type="SUPFAM" id="SSF51445">
    <property type="entry name" value="(Trans)glycosidases"/>
    <property type="match status" value="1"/>
</dbReference>
<dbReference type="EC" id="3.2.1.-" evidence="15"/>
<dbReference type="InterPro" id="IPR000111">
    <property type="entry name" value="Glyco_hydro_27/36_CS"/>
</dbReference>
<evidence type="ECO:0000256" key="6">
    <source>
        <dbReference type="ARBA" id="ARBA00022490"/>
    </source>
</evidence>
<dbReference type="GO" id="GO:0016139">
    <property type="term" value="P:glycoside catabolic process"/>
    <property type="evidence" value="ECO:0007669"/>
    <property type="project" value="TreeGrafter"/>
</dbReference>
<keyword evidence="10" id="KW-0325">Glycoprotein</keyword>
<dbReference type="Gene3D" id="1.20.5.1430">
    <property type="match status" value="1"/>
</dbReference>
<evidence type="ECO:0000256" key="1">
    <source>
        <dbReference type="ARBA" id="ARBA00004245"/>
    </source>
</evidence>
<dbReference type="InterPro" id="IPR002241">
    <property type="entry name" value="Glyco_hydro_27"/>
</dbReference>
<evidence type="ECO:0000256" key="12">
    <source>
        <dbReference type="ARBA" id="ARBA00023228"/>
    </source>
</evidence>
<comment type="subcellular location">
    <subcellularLocation>
        <location evidence="1">Cytoplasm</location>
        <location evidence="1">Cytoskeleton</location>
    </subcellularLocation>
    <subcellularLocation>
        <location evidence="2">Lysosome</location>
    </subcellularLocation>
</comment>
<comment type="similarity">
    <text evidence="3 15">Belongs to the glycosyl hydrolase 27 family.</text>
</comment>
<dbReference type="CDD" id="cd14792">
    <property type="entry name" value="GH27"/>
    <property type="match status" value="1"/>
</dbReference>
<keyword evidence="7 15" id="KW-0378">Hydrolase</keyword>
<evidence type="ECO:0000259" key="18">
    <source>
        <dbReference type="PROSITE" id="PS50021"/>
    </source>
</evidence>
<dbReference type="PANTHER" id="PTHR11452:SF83">
    <property type="entry name" value="ALPHA-GALACTOSIDASE"/>
    <property type="match status" value="1"/>
</dbReference>
<feature type="chain" id="PRO_5035680152" description="Alpha-galactosidase" evidence="17">
    <location>
        <begin position="18"/>
        <end position="713"/>
    </location>
</feature>
<dbReference type="FunFam" id="1.10.418.10:FF:000007">
    <property type="entry name" value="Microtubule-associated protein, RP/EB family, member 2"/>
    <property type="match status" value="1"/>
</dbReference>
<dbReference type="GO" id="GO:0005764">
    <property type="term" value="C:lysosome"/>
    <property type="evidence" value="ECO:0007669"/>
    <property type="project" value="UniProtKB-SubCell"/>
</dbReference>
<feature type="signal peptide" evidence="17">
    <location>
        <begin position="1"/>
        <end position="17"/>
    </location>
</feature>
<evidence type="ECO:0000256" key="14">
    <source>
        <dbReference type="PROSITE-ProRule" id="PRU00576"/>
    </source>
</evidence>
<keyword evidence="14" id="KW-0493">Microtubule</keyword>
<dbReference type="InterPro" id="IPR035373">
    <property type="entry name" value="Melibiase/NAGA_C"/>
</dbReference>
<keyword evidence="11" id="KW-0206">Cytoskeleton</keyword>
<dbReference type="GO" id="GO:0006629">
    <property type="term" value="P:lipid metabolic process"/>
    <property type="evidence" value="ECO:0007669"/>
    <property type="project" value="UniProtKB-KW"/>
</dbReference>
<dbReference type="PROSITE" id="PS50021">
    <property type="entry name" value="CH"/>
    <property type="match status" value="1"/>
</dbReference>
<dbReference type="EMBL" id="OC854628">
    <property type="protein sequence ID" value="CAD7619789.1"/>
    <property type="molecule type" value="Genomic_DNA"/>
</dbReference>
<evidence type="ECO:0000256" key="4">
    <source>
        <dbReference type="ARBA" id="ARBA00010729"/>
    </source>
</evidence>
<accession>A0A7R9KCQ5</accession>
<evidence type="ECO:0000256" key="3">
    <source>
        <dbReference type="ARBA" id="ARBA00009743"/>
    </source>
</evidence>
<keyword evidence="8" id="KW-0443">Lipid metabolism</keyword>
<dbReference type="InterPro" id="IPR013780">
    <property type="entry name" value="Glyco_hydro_b"/>
</dbReference>
<evidence type="ECO:0000256" key="13">
    <source>
        <dbReference type="ARBA" id="ARBA00023295"/>
    </source>
</evidence>
<evidence type="ECO:0000313" key="20">
    <source>
        <dbReference type="EMBL" id="CAD7619789.1"/>
    </source>
</evidence>
<dbReference type="GO" id="GO:0009311">
    <property type="term" value="P:oligosaccharide metabolic process"/>
    <property type="evidence" value="ECO:0007669"/>
    <property type="project" value="TreeGrafter"/>
</dbReference>
<reference evidence="20" key="1">
    <citation type="submission" date="2020-11" db="EMBL/GenBank/DDBJ databases">
        <authorList>
            <person name="Tran Van P."/>
        </authorList>
    </citation>
    <scope>NUCLEOTIDE SEQUENCE</scope>
</reference>
<dbReference type="Pfam" id="PF03271">
    <property type="entry name" value="EB1"/>
    <property type="match status" value="1"/>
</dbReference>
<dbReference type="GO" id="GO:0005874">
    <property type="term" value="C:microtubule"/>
    <property type="evidence" value="ECO:0007669"/>
    <property type="project" value="UniProtKB-KW"/>
</dbReference>
<name>A0A7R9KCQ5_9ACAR</name>
<dbReference type="Pfam" id="PF16499">
    <property type="entry name" value="Melibiase_2"/>
    <property type="match status" value="1"/>
</dbReference>
<dbReference type="GO" id="GO:0004557">
    <property type="term" value="F:alpha-galactosidase activity"/>
    <property type="evidence" value="ECO:0007669"/>
    <property type="project" value="TreeGrafter"/>
</dbReference>
<dbReference type="Proteomes" id="UP000759131">
    <property type="component" value="Unassembled WGS sequence"/>
</dbReference>
<evidence type="ECO:0000313" key="21">
    <source>
        <dbReference type="Proteomes" id="UP000759131"/>
    </source>
</evidence>
<gene>
    <name evidence="20" type="ORF">OSB1V03_LOCUS288</name>
</gene>
<dbReference type="Pfam" id="PF17450">
    <property type="entry name" value="Melibiase_2_C"/>
    <property type="match status" value="1"/>
</dbReference>
<dbReference type="PROSITE" id="PS00512">
    <property type="entry name" value="ALPHA_GALACTOSIDASE"/>
    <property type="match status" value="1"/>
</dbReference>
<dbReference type="OrthoDB" id="5795902at2759"/>
<dbReference type="InterPro" id="IPR036872">
    <property type="entry name" value="CH_dom_sf"/>
</dbReference>
<keyword evidence="17" id="KW-0732">Signal</keyword>
<dbReference type="PANTHER" id="PTHR11452">
    <property type="entry name" value="ALPHA-GALACTOSIDASE/ALPHA-N-ACETYLGALACTOSAMINIDASE"/>
    <property type="match status" value="1"/>
</dbReference>
<dbReference type="PRINTS" id="PR00740">
    <property type="entry name" value="GLHYDRLASE27"/>
</dbReference>
<dbReference type="InterPro" id="IPR013785">
    <property type="entry name" value="Aldolase_TIM"/>
</dbReference>
<comment type="subunit">
    <text evidence="5 15">Homodimer.</text>
</comment>
<dbReference type="SUPFAM" id="SSF51011">
    <property type="entry name" value="Glycosyl hydrolase domain"/>
    <property type="match status" value="1"/>
</dbReference>
<evidence type="ECO:0000256" key="8">
    <source>
        <dbReference type="ARBA" id="ARBA00023098"/>
    </source>
</evidence>
<dbReference type="InterPro" id="IPR004953">
    <property type="entry name" value="EB1_C"/>
</dbReference>
<organism evidence="20">
    <name type="scientific">Medioppia subpectinata</name>
    <dbReference type="NCBI Taxonomy" id="1979941"/>
    <lineage>
        <taxon>Eukaryota</taxon>
        <taxon>Metazoa</taxon>
        <taxon>Ecdysozoa</taxon>
        <taxon>Arthropoda</taxon>
        <taxon>Chelicerata</taxon>
        <taxon>Arachnida</taxon>
        <taxon>Acari</taxon>
        <taxon>Acariformes</taxon>
        <taxon>Sarcoptiformes</taxon>
        <taxon>Oribatida</taxon>
        <taxon>Brachypylina</taxon>
        <taxon>Oppioidea</taxon>
        <taxon>Oppiidae</taxon>
        <taxon>Medioppia</taxon>
    </lineage>
</organism>
<evidence type="ECO:0000256" key="11">
    <source>
        <dbReference type="ARBA" id="ARBA00023212"/>
    </source>
</evidence>
<keyword evidence="6" id="KW-0963">Cytoplasm</keyword>
<keyword evidence="13 15" id="KW-0326">Glycosidase</keyword>
<dbReference type="Gene3D" id="2.60.40.1180">
    <property type="entry name" value="Golgi alpha-mannosidase II"/>
    <property type="match status" value="1"/>
</dbReference>
<sequence length="713" mass="80178">MFVKAIVLIVCLGVANSLNNGLAKTPPMGWLSWERFACNIDCVNYPNECINEQLYKDMADRMAADGYKDAGYKYVNVDDCWSEMARDATTKRLVADHKRFPSGMKALGDYIHSKGLLFGIYGDVGSKTCGGYPGQRDVDGSDYDSLDANTYAEWGVDSLKLDGCNADTKNYTNMYPEMSRALNSSGRGIVYACSWPAYQIDQNPDYQRIAEFCNYWRNFDDIMDSWSSVTSIIDFYAKYQNVLVKYHGPGSWNDPDMLIIGNYGLSLEQSKAQMALWAIWSAPLLMSNDLRQIGKEYKDILQNKDIIAVNQDKLGILGLRVYSKNGIEVWVKPMTPIVNGVHTYAIVYFNRKVLGTPLIVSLKLSSLIPNISTEPLYHVHDLYDNAKLIAKLSSGDNLSLKVNTSGIAMSESQMSSHLAYQCVNVYATSATSENLSRHEMLNWVNDCLESNYKKIEELCSGAAYCNFMDMLFPGVIILKKVKFRTNLEHEYIQNFKLLQAAFKKVGCDKEVAINRLVKGRFQDNFEFLQWFKKFFDSNYDGREYNAMEARGAVTMGAGNGGPIGTGSANTLNSRVPAQRNVAPTARPVGRAAPTNRVAPLKAAAANRRIQASNNSHGGDHTDNSLDLHKLEEMDSRMNEMKVTIDSLERERDFYYGKLREIEVLCQNNDPNDEKNLITDKILEILYATEEGFAVPDESPDENQILNDTTNEEY</sequence>
<dbReference type="Gene3D" id="1.10.418.10">
    <property type="entry name" value="Calponin-like domain"/>
    <property type="match status" value="1"/>
</dbReference>
<dbReference type="EMBL" id="CAJPIZ010000053">
    <property type="protein sequence ID" value="CAG2100219.1"/>
    <property type="molecule type" value="Genomic_DNA"/>
</dbReference>
<dbReference type="GO" id="GO:0008017">
    <property type="term" value="F:microtubule binding"/>
    <property type="evidence" value="ECO:0007669"/>
    <property type="project" value="InterPro"/>
</dbReference>
<dbReference type="SUPFAM" id="SSF140612">
    <property type="entry name" value="EB1 dimerisation domain-like"/>
    <property type="match status" value="1"/>
</dbReference>
<keyword evidence="9 15" id="KW-1015">Disulfide bond</keyword>
<evidence type="ECO:0000256" key="16">
    <source>
        <dbReference type="SAM" id="MobiDB-lite"/>
    </source>
</evidence>
<feature type="region of interest" description="Disordered" evidence="16">
    <location>
        <begin position="694"/>
        <end position="713"/>
    </location>
</feature>
<keyword evidence="12" id="KW-0458">Lysosome</keyword>
<comment type="similarity">
    <text evidence="4">Belongs to the MAPRE family.</text>
</comment>
<dbReference type="SUPFAM" id="SSF47576">
    <property type="entry name" value="Calponin-homology domain, CH-domain"/>
    <property type="match status" value="1"/>
</dbReference>
<proteinExistence type="inferred from homology"/>
<evidence type="ECO:0000256" key="9">
    <source>
        <dbReference type="ARBA" id="ARBA00023157"/>
    </source>
</evidence>
<evidence type="ECO:0000256" key="10">
    <source>
        <dbReference type="ARBA" id="ARBA00023180"/>
    </source>
</evidence>
<dbReference type="Gene3D" id="3.20.20.70">
    <property type="entry name" value="Aldolase class I"/>
    <property type="match status" value="1"/>
</dbReference>
<dbReference type="FunFam" id="3.20.20.70:FF:000197">
    <property type="entry name" value="Alpha-galactosidase"/>
    <property type="match status" value="1"/>
</dbReference>
<protein>
    <recommendedName>
        <fullName evidence="15">Alpha-galactosidase</fullName>
        <ecNumber evidence="15">3.2.1.-</ecNumber>
    </recommendedName>
</protein>
<dbReference type="InterPro" id="IPR001715">
    <property type="entry name" value="CH_dom"/>
</dbReference>
<evidence type="ECO:0000256" key="15">
    <source>
        <dbReference type="RuleBase" id="RU361168"/>
    </source>
</evidence>
<feature type="domain" description="EB1 C-terminal" evidence="19">
    <location>
        <begin position="622"/>
        <end position="694"/>
    </location>
</feature>
<evidence type="ECO:0000256" key="7">
    <source>
        <dbReference type="ARBA" id="ARBA00022801"/>
    </source>
</evidence>